<keyword evidence="4" id="KW-1185">Reference proteome</keyword>
<evidence type="ECO:0000256" key="1">
    <source>
        <dbReference type="SAM" id="MobiDB-lite"/>
    </source>
</evidence>
<feature type="compositionally biased region" description="Basic and acidic residues" evidence="1">
    <location>
        <begin position="180"/>
        <end position="193"/>
    </location>
</feature>
<dbReference type="Pfam" id="PF06972">
    <property type="entry name" value="GIP1_N"/>
    <property type="match status" value="1"/>
</dbReference>
<dbReference type="OMA" id="HLNWTGN"/>
<dbReference type="InterPro" id="IPR009060">
    <property type="entry name" value="UBA-like_sf"/>
</dbReference>
<proteinExistence type="predicted"/>
<feature type="region of interest" description="Disordered" evidence="1">
    <location>
        <begin position="132"/>
        <end position="152"/>
    </location>
</feature>
<reference evidence="3 4" key="3">
    <citation type="journal article" date="2010" name="BMC Genomics">
        <title>Transcriptome sequencing and comparative analysis of cucumber flowers with different sex types.</title>
        <authorList>
            <person name="Guo S."/>
            <person name="Zheng Y."/>
            <person name="Joung J.G."/>
            <person name="Liu S."/>
            <person name="Zhang Z."/>
            <person name="Crasta O.R."/>
            <person name="Sobral B.W."/>
            <person name="Xu Y."/>
            <person name="Huang S."/>
            <person name="Fei Z."/>
        </authorList>
    </citation>
    <scope>NUCLEOTIDE SEQUENCE [LARGE SCALE GENOMIC DNA]</scope>
    <source>
        <strain evidence="4">cv. 9930</strain>
    </source>
</reference>
<feature type="compositionally biased region" description="Polar residues" evidence="1">
    <location>
        <begin position="495"/>
        <end position="510"/>
    </location>
</feature>
<feature type="compositionally biased region" description="Basic and acidic residues" evidence="1">
    <location>
        <begin position="386"/>
        <end position="396"/>
    </location>
</feature>
<name>A0A0A0LCP5_CUCSA</name>
<evidence type="ECO:0000259" key="2">
    <source>
        <dbReference type="Pfam" id="PF06972"/>
    </source>
</evidence>
<feature type="compositionally biased region" description="Polar residues" evidence="1">
    <location>
        <begin position="280"/>
        <end position="297"/>
    </location>
</feature>
<evidence type="ECO:0000313" key="4">
    <source>
        <dbReference type="Proteomes" id="UP000029981"/>
    </source>
</evidence>
<feature type="compositionally biased region" description="Polar residues" evidence="1">
    <location>
        <begin position="462"/>
        <end position="471"/>
    </location>
</feature>
<organism evidence="3 4">
    <name type="scientific">Cucumis sativus</name>
    <name type="common">Cucumber</name>
    <dbReference type="NCBI Taxonomy" id="3659"/>
    <lineage>
        <taxon>Eukaryota</taxon>
        <taxon>Viridiplantae</taxon>
        <taxon>Streptophyta</taxon>
        <taxon>Embryophyta</taxon>
        <taxon>Tracheophyta</taxon>
        <taxon>Spermatophyta</taxon>
        <taxon>Magnoliopsida</taxon>
        <taxon>eudicotyledons</taxon>
        <taxon>Gunneridae</taxon>
        <taxon>Pentapetalae</taxon>
        <taxon>rosids</taxon>
        <taxon>fabids</taxon>
        <taxon>Cucurbitales</taxon>
        <taxon>Cucurbitaceae</taxon>
        <taxon>Benincaseae</taxon>
        <taxon>Cucumis</taxon>
    </lineage>
</organism>
<accession>A0A0A0LCP5</accession>
<feature type="domain" description="GBF-interacting protein 1 N-terminal" evidence="2">
    <location>
        <begin position="15"/>
        <end position="73"/>
    </location>
</feature>
<gene>
    <name evidence="3" type="ORF">Csa_3G846060</name>
</gene>
<dbReference type="Gramene" id="KGN59790">
    <property type="protein sequence ID" value="KGN59790"/>
    <property type="gene ID" value="Csa_3G846060"/>
</dbReference>
<feature type="region of interest" description="Disordered" evidence="1">
    <location>
        <begin position="179"/>
        <end position="198"/>
    </location>
</feature>
<feature type="compositionally biased region" description="Polar residues" evidence="1">
    <location>
        <begin position="333"/>
        <end position="374"/>
    </location>
</feature>
<dbReference type="AlphaFoldDB" id="A0A0A0LCP5"/>
<sequence length="855" mass="91683">MVSGLRVDGGTHVLPARVRKTIQSIKEIVGNHSDADIYTTLKETNMDPNETAQKLLNQDPFREVKRRRDKKKENVGYKGSLDAQRNSEDVRQGTKVYTLSDRNVRRGAYAKSSWPGISKEFRVVRDNRVNRNSNREVKPASSHLALSTNEVSTNVSKSVITPRGAHGGSFGGRISQVSFRKTDSHPSNPRDGHSTGMAQKELRDDVGVSMLSSIPDMHIGNPNDSEPHSPVLASNGAAVGLYSSSTDPVHVPSPDSRSSAPVGAIKREVGAVGVRRQLKDSSINQSSGPSVSLANSVSERDGSSDSFQPMSSTSKGEQLSQITESVIPGLVGSRTSLNNQHSSRQHQPTMGHQKASQPNKEWKPKSSQKLSTGNPGVIGTPSKSKAPADESKELHSEAANVQEKLARVDLHENQHVIIAEHIRVPDNDQYRLVFGSFGTESDSSGCLVSGLQAIRGPEELNGESSASQSVSALEISTDDASGSRQVDLLDDQVRNSESNSPDSGTATELQSADKRESSSPQPLDTYAEIGLVRDRNLKYTPAPQHQDPSELLGFSAYDPQTGYDLPYFRPTMDETVRVQGLPSQDAVNSHTANGIPASTMPMVQQQQTPVAQMYPQVHVSHFANLMPYRQFLSPVYVPPMAMPGYSSSPAYPHPSNGNSFLLMPGGSTHMNANNLKYGIQQFKPLPAGSPAGFGNFNSPAGFAVNAPGVVGSATGLEDSSRIKYKDGNLYVPNAQAETSEIWIQNPRDLPGLQSAPYYNMPGQTPHGAYLPSHTGHASFSAAVAQSTHMQFPGLYHPTPQPAAIGNPHHMGPGMGGNVGVAGGPPWGPGAAATPGPQVGTFQQPQLGHLNWTTNF</sequence>
<dbReference type="eggNOG" id="ENOG502QR20">
    <property type="taxonomic scope" value="Eukaryota"/>
</dbReference>
<dbReference type="PANTHER" id="PTHR47070:SF2">
    <property type="entry name" value="OS06G0206100 PROTEIN"/>
    <property type="match status" value="1"/>
</dbReference>
<reference evidence="3 4" key="2">
    <citation type="journal article" date="2009" name="PLoS ONE">
        <title>An integrated genetic and cytogenetic map of the cucumber genome.</title>
        <authorList>
            <person name="Ren Y."/>
            <person name="Zhang Z."/>
            <person name="Liu J."/>
            <person name="Staub J.E."/>
            <person name="Han Y."/>
            <person name="Cheng Z."/>
            <person name="Li X."/>
            <person name="Lu J."/>
            <person name="Miao H."/>
            <person name="Kang H."/>
            <person name="Xie B."/>
            <person name="Gu X."/>
            <person name="Wang X."/>
            <person name="Du Y."/>
            <person name="Jin W."/>
            <person name="Huang S."/>
        </authorList>
    </citation>
    <scope>NUCLEOTIDE SEQUENCE [LARGE SCALE GENOMIC DNA]</scope>
    <source>
        <strain evidence="4">cv. 9930</strain>
    </source>
</reference>
<dbReference type="PANTHER" id="PTHR47070">
    <property type="entry name" value="HYDROXYPROLINE-RICH GLYCOPROTEIN-LIKE"/>
    <property type="match status" value="1"/>
</dbReference>
<dbReference type="STRING" id="3659.A0A0A0LCP5"/>
<evidence type="ECO:0000313" key="3">
    <source>
        <dbReference type="EMBL" id="KGN59790.1"/>
    </source>
</evidence>
<feature type="region of interest" description="Disordered" evidence="1">
    <location>
        <begin position="276"/>
        <end position="397"/>
    </location>
</feature>
<reference evidence="3 4" key="1">
    <citation type="journal article" date="2009" name="Nat. Genet.">
        <title>The genome of the cucumber, Cucumis sativus L.</title>
        <authorList>
            <person name="Huang S."/>
            <person name="Li R."/>
            <person name="Zhang Z."/>
            <person name="Li L."/>
            <person name="Gu X."/>
            <person name="Fan W."/>
            <person name="Lucas W.J."/>
            <person name="Wang X."/>
            <person name="Xie B."/>
            <person name="Ni P."/>
            <person name="Ren Y."/>
            <person name="Zhu H."/>
            <person name="Li J."/>
            <person name="Lin K."/>
            <person name="Jin W."/>
            <person name="Fei Z."/>
            <person name="Li G."/>
            <person name="Staub J."/>
            <person name="Kilian A."/>
            <person name="van der Vossen E.A."/>
            <person name="Wu Y."/>
            <person name="Guo J."/>
            <person name="He J."/>
            <person name="Jia Z."/>
            <person name="Ren Y."/>
            <person name="Tian G."/>
            <person name="Lu Y."/>
            <person name="Ruan J."/>
            <person name="Qian W."/>
            <person name="Wang M."/>
            <person name="Huang Q."/>
            <person name="Li B."/>
            <person name="Xuan Z."/>
            <person name="Cao J."/>
            <person name="Asan"/>
            <person name="Wu Z."/>
            <person name="Zhang J."/>
            <person name="Cai Q."/>
            <person name="Bai Y."/>
            <person name="Zhao B."/>
            <person name="Han Y."/>
            <person name="Li Y."/>
            <person name="Li X."/>
            <person name="Wang S."/>
            <person name="Shi Q."/>
            <person name="Liu S."/>
            <person name="Cho W.K."/>
            <person name="Kim J.Y."/>
            <person name="Xu Y."/>
            <person name="Heller-Uszynska K."/>
            <person name="Miao H."/>
            <person name="Cheng Z."/>
            <person name="Zhang S."/>
            <person name="Wu J."/>
            <person name="Yang Y."/>
            <person name="Kang H."/>
            <person name="Li M."/>
            <person name="Liang H."/>
            <person name="Ren X."/>
            <person name="Shi Z."/>
            <person name="Wen M."/>
            <person name="Jian M."/>
            <person name="Yang H."/>
            <person name="Zhang G."/>
            <person name="Yang Z."/>
            <person name="Chen R."/>
            <person name="Liu S."/>
            <person name="Li J."/>
            <person name="Ma L."/>
            <person name="Liu H."/>
            <person name="Zhou Y."/>
            <person name="Zhao J."/>
            <person name="Fang X."/>
            <person name="Li G."/>
            <person name="Fang L."/>
            <person name="Li Y."/>
            <person name="Liu D."/>
            <person name="Zheng H."/>
            <person name="Zhang Y."/>
            <person name="Qin N."/>
            <person name="Li Z."/>
            <person name="Yang G."/>
            <person name="Yang S."/>
            <person name="Bolund L."/>
            <person name="Kristiansen K."/>
            <person name="Zheng H."/>
            <person name="Li S."/>
            <person name="Zhang X."/>
            <person name="Yang H."/>
            <person name="Wang J."/>
            <person name="Sun R."/>
            <person name="Zhang B."/>
            <person name="Jiang S."/>
            <person name="Wang J."/>
            <person name="Du Y."/>
            <person name="Li S."/>
        </authorList>
    </citation>
    <scope>NUCLEOTIDE SEQUENCE [LARGE SCALE GENOMIC DNA]</scope>
    <source>
        <strain evidence="4">cv. 9930</strain>
    </source>
</reference>
<feature type="region of interest" description="Disordered" evidence="1">
    <location>
        <begin position="212"/>
        <end position="264"/>
    </location>
</feature>
<feature type="region of interest" description="Disordered" evidence="1">
    <location>
        <begin position="62"/>
        <end position="89"/>
    </location>
</feature>
<dbReference type="EMBL" id="CM002924">
    <property type="protein sequence ID" value="KGN59790.1"/>
    <property type="molecule type" value="Genomic_DNA"/>
</dbReference>
<feature type="region of interest" description="Disordered" evidence="1">
    <location>
        <begin position="460"/>
        <end position="525"/>
    </location>
</feature>
<dbReference type="InterPro" id="IPR009719">
    <property type="entry name" value="GIP1_N"/>
</dbReference>
<feature type="compositionally biased region" description="Polar residues" evidence="1">
    <location>
        <begin position="304"/>
        <end position="324"/>
    </location>
</feature>
<reference evidence="3 4" key="4">
    <citation type="journal article" date="2011" name="BMC Genomics">
        <title>RNA-Seq improves annotation of protein-coding genes in the cucumber genome.</title>
        <authorList>
            <person name="Li Z."/>
            <person name="Zhang Z."/>
            <person name="Yan P."/>
            <person name="Huang S."/>
            <person name="Fei Z."/>
            <person name="Lin K."/>
        </authorList>
    </citation>
    <scope>NUCLEOTIDE SEQUENCE [LARGE SCALE GENOMIC DNA]</scope>
    <source>
        <strain evidence="4">cv. 9930</strain>
    </source>
</reference>
<dbReference type="Proteomes" id="UP000029981">
    <property type="component" value="Chromosome 3"/>
</dbReference>
<dbReference type="SUPFAM" id="SSF46934">
    <property type="entry name" value="UBA-like"/>
    <property type="match status" value="1"/>
</dbReference>
<protein>
    <recommendedName>
        <fullName evidence="2">GBF-interacting protein 1 N-terminal domain-containing protein</fullName>
    </recommendedName>
</protein>